<name>A0A5J9W087_9POAL</name>
<evidence type="ECO:0000313" key="3">
    <source>
        <dbReference type="EMBL" id="TVU41548.1"/>
    </source>
</evidence>
<keyword evidence="2" id="KW-1133">Transmembrane helix</keyword>
<accession>A0A5J9W087</accession>
<evidence type="ECO:0000256" key="1">
    <source>
        <dbReference type="SAM" id="MobiDB-lite"/>
    </source>
</evidence>
<keyword evidence="2" id="KW-0812">Transmembrane</keyword>
<reference evidence="3 4" key="1">
    <citation type="journal article" date="2019" name="Sci. Rep.">
        <title>A high-quality genome of Eragrostis curvula grass provides insights into Poaceae evolution and supports new strategies to enhance forage quality.</title>
        <authorList>
            <person name="Carballo J."/>
            <person name="Santos B.A.C.M."/>
            <person name="Zappacosta D."/>
            <person name="Garbus I."/>
            <person name="Selva J.P."/>
            <person name="Gallo C.A."/>
            <person name="Diaz A."/>
            <person name="Albertini E."/>
            <person name="Caccamo M."/>
            <person name="Echenique V."/>
        </authorList>
    </citation>
    <scope>NUCLEOTIDE SEQUENCE [LARGE SCALE GENOMIC DNA]</scope>
    <source>
        <strain evidence="4">cv. Victoria</strain>
        <tissue evidence="3">Leaf</tissue>
    </source>
</reference>
<feature type="transmembrane region" description="Helical" evidence="2">
    <location>
        <begin position="70"/>
        <end position="91"/>
    </location>
</feature>
<evidence type="ECO:0000313" key="4">
    <source>
        <dbReference type="Proteomes" id="UP000324897"/>
    </source>
</evidence>
<proteinExistence type="predicted"/>
<sequence>MRVPPPAPTMAAADSDEQERPEHEPEFVIHVVDDHGPPAPPGQRHRPVPHPYVFPPEQPRLDHDDDGPRVVCTYCVAIKVIHFVLVMFMVFMTLGQTTQLPEEYRKRGHGFLVMGPIIIGVVASLWMMLNLVFDK</sequence>
<feature type="compositionally biased region" description="Pro residues" evidence="1">
    <location>
        <begin position="49"/>
        <end position="58"/>
    </location>
</feature>
<gene>
    <name evidence="3" type="ORF">EJB05_15076</name>
</gene>
<protein>
    <submittedName>
        <fullName evidence="3">Uncharacterized protein</fullName>
    </submittedName>
</protein>
<feature type="region of interest" description="Disordered" evidence="1">
    <location>
        <begin position="1"/>
        <end position="61"/>
    </location>
</feature>
<feature type="compositionally biased region" description="Basic and acidic residues" evidence="1">
    <location>
        <begin position="18"/>
        <end position="36"/>
    </location>
</feature>
<evidence type="ECO:0000256" key="2">
    <source>
        <dbReference type="SAM" id="Phobius"/>
    </source>
</evidence>
<dbReference type="OrthoDB" id="10523747at2759"/>
<dbReference type="AlphaFoldDB" id="A0A5J9W087"/>
<comment type="caution">
    <text evidence="3">The sequence shown here is derived from an EMBL/GenBank/DDBJ whole genome shotgun (WGS) entry which is preliminary data.</text>
</comment>
<dbReference type="Gramene" id="TVU41548">
    <property type="protein sequence ID" value="TVU41548"/>
    <property type="gene ID" value="EJB05_15076"/>
</dbReference>
<dbReference type="EMBL" id="RWGY01000007">
    <property type="protein sequence ID" value="TVU41548.1"/>
    <property type="molecule type" value="Genomic_DNA"/>
</dbReference>
<keyword evidence="4" id="KW-1185">Reference proteome</keyword>
<feature type="transmembrane region" description="Helical" evidence="2">
    <location>
        <begin position="111"/>
        <end position="133"/>
    </location>
</feature>
<keyword evidence="2" id="KW-0472">Membrane</keyword>
<dbReference type="Proteomes" id="UP000324897">
    <property type="component" value="Chromosome 4"/>
</dbReference>
<organism evidence="3 4">
    <name type="scientific">Eragrostis curvula</name>
    <name type="common">weeping love grass</name>
    <dbReference type="NCBI Taxonomy" id="38414"/>
    <lineage>
        <taxon>Eukaryota</taxon>
        <taxon>Viridiplantae</taxon>
        <taxon>Streptophyta</taxon>
        <taxon>Embryophyta</taxon>
        <taxon>Tracheophyta</taxon>
        <taxon>Spermatophyta</taxon>
        <taxon>Magnoliopsida</taxon>
        <taxon>Liliopsida</taxon>
        <taxon>Poales</taxon>
        <taxon>Poaceae</taxon>
        <taxon>PACMAD clade</taxon>
        <taxon>Chloridoideae</taxon>
        <taxon>Eragrostideae</taxon>
        <taxon>Eragrostidinae</taxon>
        <taxon>Eragrostis</taxon>
    </lineage>
</organism>